<evidence type="ECO:0000256" key="1">
    <source>
        <dbReference type="SAM" id="MobiDB-lite"/>
    </source>
</evidence>
<protein>
    <submittedName>
        <fullName evidence="2">Uncharacterized protein</fullName>
    </submittedName>
</protein>
<dbReference type="RefSeq" id="WP_306001667.1">
    <property type="nucleotide sequence ID" value="NZ_JASNFN010000037.1"/>
</dbReference>
<evidence type="ECO:0000313" key="3">
    <source>
        <dbReference type="Proteomes" id="UP001233673"/>
    </source>
</evidence>
<proteinExistence type="predicted"/>
<accession>A0ABT9IJ94</accession>
<dbReference type="EMBL" id="JASNFN010000037">
    <property type="protein sequence ID" value="MDP5185140.1"/>
    <property type="molecule type" value="Genomic_DNA"/>
</dbReference>
<keyword evidence="3" id="KW-1185">Reference proteome</keyword>
<evidence type="ECO:0000313" key="2">
    <source>
        <dbReference type="EMBL" id="MDP5185140.1"/>
    </source>
</evidence>
<reference evidence="3" key="1">
    <citation type="submission" date="2023-05" db="EMBL/GenBank/DDBJ databases">
        <title>Draft genome of Pseudofrankia sp. BMG5.37.</title>
        <authorList>
            <person name="Gtari M."/>
            <person name="Ghodhbane F."/>
            <person name="Sbissi I."/>
        </authorList>
    </citation>
    <scope>NUCLEOTIDE SEQUENCE [LARGE SCALE GENOMIC DNA]</scope>
    <source>
        <strain evidence="3">BMG 814</strain>
    </source>
</reference>
<feature type="region of interest" description="Disordered" evidence="1">
    <location>
        <begin position="40"/>
        <end position="77"/>
    </location>
</feature>
<feature type="compositionally biased region" description="Basic and acidic residues" evidence="1">
    <location>
        <begin position="49"/>
        <end position="58"/>
    </location>
</feature>
<sequence length="77" mass="7889">MTSRHVGPAEAAHAAAASAIQELYEEALRHLDVVARSLGAAAPAAEEAGQPHEPHTDGGHPTLELPRRLISPVAAAA</sequence>
<organism evidence="2 3">
    <name type="scientific">Blastococcus carthaginiensis</name>
    <dbReference type="NCBI Taxonomy" id="3050034"/>
    <lineage>
        <taxon>Bacteria</taxon>
        <taxon>Bacillati</taxon>
        <taxon>Actinomycetota</taxon>
        <taxon>Actinomycetes</taxon>
        <taxon>Geodermatophilales</taxon>
        <taxon>Geodermatophilaceae</taxon>
        <taxon>Blastococcus</taxon>
    </lineage>
</organism>
<dbReference type="Proteomes" id="UP001233673">
    <property type="component" value="Unassembled WGS sequence"/>
</dbReference>
<comment type="caution">
    <text evidence="2">The sequence shown here is derived from an EMBL/GenBank/DDBJ whole genome shotgun (WGS) entry which is preliminary data.</text>
</comment>
<gene>
    <name evidence="2" type="ORF">QOZ88_21110</name>
</gene>
<name>A0ABT9IJ94_9ACTN</name>